<protein>
    <submittedName>
        <fullName evidence="1">Uncharacterized protein</fullName>
    </submittedName>
</protein>
<evidence type="ECO:0000313" key="1">
    <source>
        <dbReference type="EMBL" id="GAG41745.1"/>
    </source>
</evidence>
<accession>X0XF50</accession>
<name>X0XF50_9ZZZZ</name>
<sequence>MVEITDILDELEKVKLAPILIPVLKMSDPLMGALPKGSLKDMMARKGTQDDLVKTVEGLAPLFPALIRFAGHIAESKLATGYLSLWANIATPIMKPLNPLMARLVVPSVGPSLKLTNALIPVLPAMVGVYDIFLRLEVSIERIFRGGKSK</sequence>
<comment type="caution">
    <text evidence="1">The sequence shown here is derived from an EMBL/GenBank/DDBJ whole genome shotgun (WGS) entry which is preliminary data.</text>
</comment>
<reference evidence="1" key="1">
    <citation type="journal article" date="2014" name="Front. Microbiol.">
        <title>High frequency of phylogenetically diverse reductive dehalogenase-homologous genes in deep subseafloor sedimentary metagenomes.</title>
        <authorList>
            <person name="Kawai M."/>
            <person name="Futagami T."/>
            <person name="Toyoda A."/>
            <person name="Takaki Y."/>
            <person name="Nishi S."/>
            <person name="Hori S."/>
            <person name="Arai W."/>
            <person name="Tsubouchi T."/>
            <person name="Morono Y."/>
            <person name="Uchiyama I."/>
            <person name="Ito T."/>
            <person name="Fujiyama A."/>
            <person name="Inagaki F."/>
            <person name="Takami H."/>
        </authorList>
    </citation>
    <scope>NUCLEOTIDE SEQUENCE</scope>
    <source>
        <strain evidence="1">Expedition CK06-06</strain>
    </source>
</reference>
<gene>
    <name evidence="1" type="ORF">S01H1_64443</name>
</gene>
<organism evidence="1">
    <name type="scientific">marine sediment metagenome</name>
    <dbReference type="NCBI Taxonomy" id="412755"/>
    <lineage>
        <taxon>unclassified sequences</taxon>
        <taxon>metagenomes</taxon>
        <taxon>ecological metagenomes</taxon>
    </lineage>
</organism>
<dbReference type="AlphaFoldDB" id="X0XF50"/>
<dbReference type="EMBL" id="BARS01042477">
    <property type="protein sequence ID" value="GAG41745.1"/>
    <property type="molecule type" value="Genomic_DNA"/>
</dbReference>
<proteinExistence type="predicted"/>